<name>A0ABM0YEI6_CAMSA</name>
<dbReference type="Gene3D" id="1.20.1280.50">
    <property type="match status" value="1"/>
</dbReference>
<dbReference type="InterPro" id="IPR011043">
    <property type="entry name" value="Gal_Oxase/kelch_b-propeller"/>
</dbReference>
<reference evidence="2" key="2">
    <citation type="journal article" date="2014" name="Nat. Commun.">
        <title>The emerging biofuel crop Camelina sativa retains a highly undifferentiated hexaploid genome structure.</title>
        <authorList>
            <person name="Kagale S."/>
            <person name="Koh C."/>
            <person name="Nixon J."/>
            <person name="Bollina V."/>
            <person name="Clarke W.E."/>
            <person name="Tuteja R."/>
            <person name="Spillane C."/>
            <person name="Robinson S.J."/>
            <person name="Links M.G."/>
            <person name="Clarke C."/>
            <person name="Higgins E.E."/>
            <person name="Huebert T."/>
            <person name="Sharpe A.G."/>
            <person name="Parkin I.A."/>
        </authorList>
    </citation>
    <scope>NUCLEOTIDE SEQUENCE [LARGE SCALE GENOMIC DNA]</scope>
    <source>
        <strain evidence="2">r\DH55</strain>
    </source>
</reference>
<dbReference type="RefSeq" id="XP_010499745.1">
    <property type="nucleotide sequence ID" value="XM_010501443.2"/>
</dbReference>
<organism evidence="2 3">
    <name type="scientific">Camelina sativa</name>
    <name type="common">False flax</name>
    <name type="synonym">Myagrum sativum</name>
    <dbReference type="NCBI Taxonomy" id="90675"/>
    <lineage>
        <taxon>Eukaryota</taxon>
        <taxon>Viridiplantae</taxon>
        <taxon>Streptophyta</taxon>
        <taxon>Embryophyta</taxon>
        <taxon>Tracheophyta</taxon>
        <taxon>Spermatophyta</taxon>
        <taxon>Magnoliopsida</taxon>
        <taxon>eudicotyledons</taxon>
        <taxon>Gunneridae</taxon>
        <taxon>Pentapetalae</taxon>
        <taxon>rosids</taxon>
        <taxon>malvids</taxon>
        <taxon>Brassicales</taxon>
        <taxon>Brassicaceae</taxon>
        <taxon>Camelineae</taxon>
        <taxon>Camelina</taxon>
    </lineage>
</organism>
<evidence type="ECO:0000313" key="3">
    <source>
        <dbReference type="RefSeq" id="XP_010499745.1"/>
    </source>
</evidence>
<evidence type="ECO:0000313" key="2">
    <source>
        <dbReference type="Proteomes" id="UP000694864"/>
    </source>
</evidence>
<dbReference type="SMART" id="SM00256">
    <property type="entry name" value="FBOX"/>
    <property type="match status" value="1"/>
</dbReference>
<protein>
    <submittedName>
        <fullName evidence="3 4">F-box/LRR-repeat/kelch-repeat protein At1g09650-like</fullName>
    </submittedName>
</protein>
<dbReference type="RefSeq" id="XP_010499746.1">
    <property type="nucleotide sequence ID" value="XM_010501444.2"/>
</dbReference>
<reference evidence="3 4" key="3">
    <citation type="submission" date="2025-05" db="UniProtKB">
        <authorList>
            <consortium name="RefSeq"/>
        </authorList>
    </citation>
    <scope>IDENTIFICATION</scope>
    <source>
        <tissue evidence="3 4">Leaf</tissue>
    </source>
</reference>
<dbReference type="PROSITE" id="PS50181">
    <property type="entry name" value="FBOX"/>
    <property type="match status" value="1"/>
</dbReference>
<dbReference type="Proteomes" id="UP000694864">
    <property type="component" value="Chromosome 3"/>
</dbReference>
<accession>A0ABM0YEI6</accession>
<dbReference type="InterPro" id="IPR017451">
    <property type="entry name" value="F-box-assoc_interact_dom"/>
</dbReference>
<proteinExistence type="predicted"/>
<dbReference type="PANTHER" id="PTHR31672">
    <property type="entry name" value="BNACNNG10540D PROTEIN"/>
    <property type="match status" value="1"/>
</dbReference>
<dbReference type="InterPro" id="IPR036047">
    <property type="entry name" value="F-box-like_dom_sf"/>
</dbReference>
<dbReference type="CDD" id="cd22157">
    <property type="entry name" value="F-box_AtFBW1-like"/>
    <property type="match status" value="1"/>
</dbReference>
<evidence type="ECO:0000259" key="1">
    <source>
        <dbReference type="PROSITE" id="PS50181"/>
    </source>
</evidence>
<sequence>MRNIKHCSCSSMEQLHHDIVERILERLPAKSLGRFKSVSRRWESTIESRYFQKRQLICGGDDPQVLLVYLSCDVAAPPNIQPVVSDEAQVTAVKISPTESENCTFVSQTSCDGLVCVYSFYDSGLVANPTTGWSRCFPPSRLQQLIHGLQENFFELAYRFPLLGFGKDSLRDAYKPVFLYNSCELGLDNVTTCEVFDFSANSWRYVVPASPHRIIPCREPLYFDGSLHWFTEGQDETKVLSFHLHSEAFQLISNAPLPFPGRVHPEDIALCSLSNRLCVSLKTDLLRLIWSFDPRNNNNNNNNDKTWVKLYIIDLNTTSFWFGSTHTLALSALSLSPTTNKFLLYDREYNEHKQHLVLHDPATKSYDLLLSAKSIGLPLSYVQSLISI</sequence>
<feature type="domain" description="F-box" evidence="1">
    <location>
        <begin position="9"/>
        <end position="54"/>
    </location>
</feature>
<dbReference type="SUPFAM" id="SSF81383">
    <property type="entry name" value="F-box domain"/>
    <property type="match status" value="1"/>
</dbReference>
<reference evidence="2" key="1">
    <citation type="journal article" date="1997" name="Nucleic Acids Res.">
        <title>tRNAscan-SE: a program for improved detection of transfer RNA genes in genomic sequence.</title>
        <authorList>
            <person name="Lowe T.M."/>
            <person name="Eddy S.R."/>
        </authorList>
    </citation>
    <scope>NUCLEOTIDE SEQUENCE [LARGE SCALE GENOMIC DNA]</scope>
    <source>
        <strain evidence="2">r\DH55</strain>
    </source>
</reference>
<dbReference type="InterPro" id="IPR001810">
    <property type="entry name" value="F-box_dom"/>
</dbReference>
<keyword evidence="2" id="KW-1185">Reference proteome</keyword>
<dbReference type="GeneID" id="104777234"/>
<dbReference type="InterPro" id="IPR050796">
    <property type="entry name" value="SCF_F-box_component"/>
</dbReference>
<dbReference type="PANTHER" id="PTHR31672:SF13">
    <property type="entry name" value="F-BOX PROTEIN CPR30-LIKE"/>
    <property type="match status" value="1"/>
</dbReference>
<gene>
    <name evidence="3 4" type="primary">LOC104777234</name>
</gene>
<dbReference type="InterPro" id="IPR006527">
    <property type="entry name" value="F-box-assoc_dom_typ1"/>
</dbReference>
<dbReference type="SUPFAM" id="SSF50965">
    <property type="entry name" value="Galactose oxidase, central domain"/>
    <property type="match status" value="1"/>
</dbReference>
<evidence type="ECO:0000313" key="4">
    <source>
        <dbReference type="RefSeq" id="XP_010499746.1"/>
    </source>
</evidence>
<dbReference type="Pfam" id="PF07734">
    <property type="entry name" value="FBA_1"/>
    <property type="match status" value="1"/>
</dbReference>
<dbReference type="NCBIfam" id="TIGR01640">
    <property type="entry name" value="F_box_assoc_1"/>
    <property type="match status" value="1"/>
</dbReference>
<dbReference type="Pfam" id="PF00646">
    <property type="entry name" value="F-box"/>
    <property type="match status" value="1"/>
</dbReference>